<evidence type="ECO:0000259" key="1">
    <source>
        <dbReference type="Pfam" id="PF00144"/>
    </source>
</evidence>
<proteinExistence type="predicted"/>
<dbReference type="Gene3D" id="3.40.710.10">
    <property type="entry name" value="DD-peptidase/beta-lactamase superfamily"/>
    <property type="match status" value="1"/>
</dbReference>
<evidence type="ECO:0000313" key="2">
    <source>
        <dbReference type="EMBL" id="SFH98500.1"/>
    </source>
</evidence>
<sequence>MTDAAPSAPEPRIEGHCAPGFEPVREAFARNFAERGEVGASVCVTHRGETVVDLWGGLADPATGRAWGRDTICVVFSCTKAATALAAHRLAEQGLLDLDAPAADLWPEFAAHGKGGATLRMMLDHTVGLPALRDPVKPDCLLDPDYMVERLAAEPPFWTPGERTGYHALTYGFLVGEMIRRATGRSLGQVFAQEIAGPLGLDFHIGLPASEEPRVAPMILFRPPKDAPETAFSREAKTPGTIPNLFLFNHGTWASGGVNTPEGRAAEIGAASGVANARALAGMFAPLASEAGPRLLRPETAERFDRATSATHLDATLKIPTRFGPGFMLAMDNRARGLDSLVLGPRAFGHVGAGGSLGFADPELGLSFGYAMTKMGPGLLLNPRGQSLADAACASAAAA</sequence>
<dbReference type="Proteomes" id="UP000199377">
    <property type="component" value="Unassembled WGS sequence"/>
</dbReference>
<dbReference type="SUPFAM" id="SSF56601">
    <property type="entry name" value="beta-lactamase/transpeptidase-like"/>
    <property type="match status" value="1"/>
</dbReference>
<evidence type="ECO:0000313" key="3">
    <source>
        <dbReference type="Proteomes" id="UP000199377"/>
    </source>
</evidence>
<gene>
    <name evidence="2" type="ORF">SAMN05216258_103387</name>
</gene>
<dbReference type="AlphaFoldDB" id="A0A1I3EI25"/>
<dbReference type="InterPro" id="IPR001466">
    <property type="entry name" value="Beta-lactam-related"/>
</dbReference>
<dbReference type="PANTHER" id="PTHR43319:SF3">
    <property type="entry name" value="BETA-LACTAMASE-RELATED DOMAIN-CONTAINING PROTEIN"/>
    <property type="match status" value="1"/>
</dbReference>
<dbReference type="STRING" id="1114924.SAMN05216258_103387"/>
<accession>A0A1I3EI25</accession>
<dbReference type="PANTHER" id="PTHR43319">
    <property type="entry name" value="BETA-LACTAMASE-RELATED"/>
    <property type="match status" value="1"/>
</dbReference>
<dbReference type="RefSeq" id="WP_092859159.1">
    <property type="nucleotide sequence ID" value="NZ_FOQH01000003.1"/>
</dbReference>
<keyword evidence="3" id="KW-1185">Reference proteome</keyword>
<dbReference type="Pfam" id="PF00144">
    <property type="entry name" value="Beta-lactamase"/>
    <property type="match status" value="1"/>
</dbReference>
<organism evidence="2 3">
    <name type="scientific">Albimonas pacifica</name>
    <dbReference type="NCBI Taxonomy" id="1114924"/>
    <lineage>
        <taxon>Bacteria</taxon>
        <taxon>Pseudomonadati</taxon>
        <taxon>Pseudomonadota</taxon>
        <taxon>Alphaproteobacteria</taxon>
        <taxon>Rhodobacterales</taxon>
        <taxon>Paracoccaceae</taxon>
        <taxon>Albimonas</taxon>
    </lineage>
</organism>
<reference evidence="2 3" key="1">
    <citation type="submission" date="2016-10" db="EMBL/GenBank/DDBJ databases">
        <authorList>
            <person name="de Groot N.N."/>
        </authorList>
    </citation>
    <scope>NUCLEOTIDE SEQUENCE [LARGE SCALE GENOMIC DNA]</scope>
    <source>
        <strain evidence="2 3">CGMCC 1.11030</strain>
    </source>
</reference>
<dbReference type="InterPro" id="IPR012338">
    <property type="entry name" value="Beta-lactam/transpept-like"/>
</dbReference>
<feature type="domain" description="Beta-lactamase-related" evidence="1">
    <location>
        <begin position="28"/>
        <end position="378"/>
    </location>
</feature>
<name>A0A1I3EI25_9RHOB</name>
<dbReference type="EMBL" id="FOQH01000003">
    <property type="protein sequence ID" value="SFH98500.1"/>
    <property type="molecule type" value="Genomic_DNA"/>
</dbReference>
<dbReference type="OrthoDB" id="5705574at2"/>
<dbReference type="InterPro" id="IPR052907">
    <property type="entry name" value="Beta-lactamase/esterase"/>
</dbReference>
<protein>
    <submittedName>
        <fullName evidence="2">CubicO group peptidase, beta-lactamase class C family</fullName>
    </submittedName>
</protein>